<dbReference type="EMBL" id="NWBU01000007">
    <property type="protein sequence ID" value="PTQ11626.1"/>
    <property type="molecule type" value="Genomic_DNA"/>
</dbReference>
<dbReference type="GO" id="GO:0016779">
    <property type="term" value="F:nucleotidyltransferase activity"/>
    <property type="evidence" value="ECO:0007669"/>
    <property type="project" value="UniProtKB-KW"/>
</dbReference>
<keyword evidence="1 4" id="KW-0808">Transferase</keyword>
<dbReference type="AlphaFoldDB" id="A0A2T5FYP1"/>
<dbReference type="OrthoDB" id="9802794at2"/>
<gene>
    <name evidence="4" type="ORF">CLG96_09410</name>
</gene>
<dbReference type="PANTHER" id="PTHR43793:SF1">
    <property type="entry name" value="FAD SYNTHASE"/>
    <property type="match status" value="1"/>
</dbReference>
<dbReference type="PANTHER" id="PTHR43793">
    <property type="entry name" value="FAD SYNTHASE"/>
    <property type="match status" value="1"/>
</dbReference>
<dbReference type="SUPFAM" id="SSF52374">
    <property type="entry name" value="Nucleotidylyl transferase"/>
    <property type="match status" value="1"/>
</dbReference>
<dbReference type="InterPro" id="IPR050385">
    <property type="entry name" value="Archaeal_FAD_synthase"/>
</dbReference>
<dbReference type="Proteomes" id="UP000244162">
    <property type="component" value="Unassembled WGS sequence"/>
</dbReference>
<evidence type="ECO:0000313" key="5">
    <source>
        <dbReference type="Proteomes" id="UP000244162"/>
    </source>
</evidence>
<proteinExistence type="predicted"/>
<evidence type="ECO:0000256" key="1">
    <source>
        <dbReference type="ARBA" id="ARBA00022679"/>
    </source>
</evidence>
<sequence>MDSVVVYVSGVFDLFHRGHVELLRRARKYGTHLVVGVNSDLITSRYKRKPFFSEDDRLAIVRSCKYVDLAFIATSLNLRNYIVEHGVKKIVHGDDWEHHSYLRQIGLDEAFIERREIEMIYLPYWNGISTSQIIERVARPTSDMREIRA</sequence>
<dbReference type="NCBIfam" id="TIGR00125">
    <property type="entry name" value="cyt_tran_rel"/>
    <property type="match status" value="1"/>
</dbReference>
<evidence type="ECO:0000256" key="2">
    <source>
        <dbReference type="ARBA" id="ARBA00022695"/>
    </source>
</evidence>
<name>A0A2T5FYP1_9SPHN</name>
<evidence type="ECO:0000313" key="4">
    <source>
        <dbReference type="EMBL" id="PTQ11626.1"/>
    </source>
</evidence>
<keyword evidence="2" id="KW-0548">Nucleotidyltransferase</keyword>
<dbReference type="RefSeq" id="WP_107967618.1">
    <property type="nucleotide sequence ID" value="NZ_NWBU01000007.1"/>
</dbReference>
<dbReference type="Gene3D" id="3.40.50.620">
    <property type="entry name" value="HUPs"/>
    <property type="match status" value="1"/>
</dbReference>
<keyword evidence="5" id="KW-1185">Reference proteome</keyword>
<dbReference type="InterPro" id="IPR004821">
    <property type="entry name" value="Cyt_trans-like"/>
</dbReference>
<dbReference type="InterPro" id="IPR014729">
    <property type="entry name" value="Rossmann-like_a/b/a_fold"/>
</dbReference>
<accession>A0A2T5FYP1</accession>
<protein>
    <submittedName>
        <fullName evidence="4">Cytidyltransferase-like protein</fullName>
    </submittedName>
</protein>
<reference evidence="4 5" key="1">
    <citation type="submission" date="2017-09" db="EMBL/GenBank/DDBJ databases">
        <title>Sphingomonas panjinensis sp.nov., isolated from oil-contaminated soil.</title>
        <authorList>
            <person name="Wang L."/>
            <person name="Chen L."/>
        </authorList>
    </citation>
    <scope>NUCLEOTIDE SEQUENCE [LARGE SCALE GENOMIC DNA]</scope>
    <source>
        <strain evidence="4 5">FW-11</strain>
    </source>
</reference>
<organism evidence="4 5">
    <name type="scientific">Sphingomonas oleivorans</name>
    <dbReference type="NCBI Taxonomy" id="1735121"/>
    <lineage>
        <taxon>Bacteria</taxon>
        <taxon>Pseudomonadati</taxon>
        <taxon>Pseudomonadota</taxon>
        <taxon>Alphaproteobacteria</taxon>
        <taxon>Sphingomonadales</taxon>
        <taxon>Sphingomonadaceae</taxon>
        <taxon>Sphingomonas</taxon>
    </lineage>
</organism>
<comment type="caution">
    <text evidence="4">The sequence shown here is derived from an EMBL/GenBank/DDBJ whole genome shotgun (WGS) entry which is preliminary data.</text>
</comment>
<feature type="domain" description="Cytidyltransferase-like" evidence="3">
    <location>
        <begin position="8"/>
        <end position="136"/>
    </location>
</feature>
<evidence type="ECO:0000259" key="3">
    <source>
        <dbReference type="Pfam" id="PF01467"/>
    </source>
</evidence>
<dbReference type="Pfam" id="PF01467">
    <property type="entry name" value="CTP_transf_like"/>
    <property type="match status" value="1"/>
</dbReference>